<feature type="domain" description="DUF1468" evidence="2">
    <location>
        <begin position="29"/>
        <end position="169"/>
    </location>
</feature>
<dbReference type="RefSeq" id="WP_211302691.1">
    <property type="nucleotide sequence ID" value="NZ_PVZC01000001.1"/>
</dbReference>
<keyword evidence="1" id="KW-0812">Transmembrane</keyword>
<proteinExistence type="predicted"/>
<evidence type="ECO:0000313" key="3">
    <source>
        <dbReference type="EMBL" id="PRY02319.1"/>
    </source>
</evidence>
<dbReference type="Proteomes" id="UP000237846">
    <property type="component" value="Unassembled WGS sequence"/>
</dbReference>
<keyword evidence="1" id="KW-1133">Transmembrane helix</keyword>
<feature type="transmembrane region" description="Helical" evidence="1">
    <location>
        <begin position="143"/>
        <end position="160"/>
    </location>
</feature>
<comment type="caution">
    <text evidence="3">The sequence shown here is derived from an EMBL/GenBank/DDBJ whole genome shotgun (WGS) entry which is preliminary data.</text>
</comment>
<feature type="transmembrane region" description="Helical" evidence="1">
    <location>
        <begin position="58"/>
        <end position="80"/>
    </location>
</feature>
<keyword evidence="1" id="KW-0472">Membrane</keyword>
<dbReference type="AlphaFoldDB" id="A0A2T0QEG7"/>
<feature type="transmembrane region" description="Helical" evidence="1">
    <location>
        <begin position="100"/>
        <end position="122"/>
    </location>
</feature>
<dbReference type="InterPro" id="IPR009936">
    <property type="entry name" value="DUF1468"/>
</dbReference>
<dbReference type="Pfam" id="PF07331">
    <property type="entry name" value="TctB"/>
    <property type="match status" value="1"/>
</dbReference>
<accession>A0A2T0QEG7</accession>
<sequence>MSAEDGGTTGRGPDAPARPPLAVAPLATGVLVTAVGAVVLAGAFMIPESAAYQAVGAGAFPVLVGAGALVVGVLNLLAVLRRSDTAQLDQAREEAAVTHWPTVGALAAALAGYAALLVPLGFWQTSAVFLVVAARVLGSRRPVRDALVGLVLALALYFLFDRVLGVSLPPGYIRLAF</sequence>
<evidence type="ECO:0000313" key="4">
    <source>
        <dbReference type="Proteomes" id="UP000237846"/>
    </source>
</evidence>
<reference evidence="3 4" key="1">
    <citation type="submission" date="2018-03" db="EMBL/GenBank/DDBJ databases">
        <title>Genomic Encyclopedia of Archaeal and Bacterial Type Strains, Phase II (KMG-II): from individual species to whole genera.</title>
        <authorList>
            <person name="Goeker M."/>
        </authorList>
    </citation>
    <scope>NUCLEOTIDE SEQUENCE [LARGE SCALE GENOMIC DNA]</scope>
    <source>
        <strain evidence="3 4">DSM 45601</strain>
    </source>
</reference>
<evidence type="ECO:0000259" key="2">
    <source>
        <dbReference type="Pfam" id="PF07331"/>
    </source>
</evidence>
<protein>
    <submittedName>
        <fullName evidence="3">Putative tricarboxylic transport membrane protein</fullName>
    </submittedName>
</protein>
<name>A0A2T0QEG7_9ACTN</name>
<dbReference type="EMBL" id="PVZC01000001">
    <property type="protein sequence ID" value="PRY02319.1"/>
    <property type="molecule type" value="Genomic_DNA"/>
</dbReference>
<gene>
    <name evidence="3" type="ORF">CLV72_101921</name>
</gene>
<feature type="transmembrane region" description="Helical" evidence="1">
    <location>
        <begin position="22"/>
        <end position="46"/>
    </location>
</feature>
<keyword evidence="4" id="KW-1185">Reference proteome</keyword>
<organism evidence="3 4">
    <name type="scientific">Allonocardiopsis opalescens</name>
    <dbReference type="NCBI Taxonomy" id="1144618"/>
    <lineage>
        <taxon>Bacteria</taxon>
        <taxon>Bacillati</taxon>
        <taxon>Actinomycetota</taxon>
        <taxon>Actinomycetes</taxon>
        <taxon>Streptosporangiales</taxon>
        <taxon>Allonocardiopsis</taxon>
    </lineage>
</organism>
<evidence type="ECO:0000256" key="1">
    <source>
        <dbReference type="SAM" id="Phobius"/>
    </source>
</evidence>